<dbReference type="EMBL" id="JAPDOD010000019">
    <property type="protein sequence ID" value="MDA0162621.1"/>
    <property type="molecule type" value="Genomic_DNA"/>
</dbReference>
<reference evidence="3" key="1">
    <citation type="submission" date="2022-10" db="EMBL/GenBank/DDBJ databases">
        <title>The WGS of Solirubrobacter ginsenosidimutans DSM 21036.</title>
        <authorList>
            <person name="Jiang Z."/>
        </authorList>
    </citation>
    <scope>NUCLEOTIDE SEQUENCE</scope>
    <source>
        <strain evidence="3">DSM 21036</strain>
    </source>
</reference>
<keyword evidence="2" id="KW-0812">Transmembrane</keyword>
<dbReference type="RefSeq" id="WP_270041861.1">
    <property type="nucleotide sequence ID" value="NZ_JAPDOD010000019.1"/>
</dbReference>
<keyword evidence="2" id="KW-1133">Transmembrane helix</keyword>
<feature type="transmembrane region" description="Helical" evidence="2">
    <location>
        <begin position="6"/>
        <end position="27"/>
    </location>
</feature>
<evidence type="ECO:0000256" key="1">
    <source>
        <dbReference type="SAM" id="MobiDB-lite"/>
    </source>
</evidence>
<evidence type="ECO:0000313" key="3">
    <source>
        <dbReference type="EMBL" id="MDA0162621.1"/>
    </source>
</evidence>
<accession>A0A9X3MTA3</accession>
<keyword evidence="4" id="KW-1185">Reference proteome</keyword>
<keyword evidence="2" id="KW-0472">Membrane</keyword>
<dbReference type="AlphaFoldDB" id="A0A9X3MTA3"/>
<proteinExistence type="predicted"/>
<feature type="compositionally biased region" description="Basic and acidic residues" evidence="1">
    <location>
        <begin position="48"/>
        <end position="59"/>
    </location>
</feature>
<evidence type="ECO:0000313" key="4">
    <source>
        <dbReference type="Proteomes" id="UP001149140"/>
    </source>
</evidence>
<dbReference type="Proteomes" id="UP001149140">
    <property type="component" value="Unassembled WGS sequence"/>
</dbReference>
<feature type="region of interest" description="Disordered" evidence="1">
    <location>
        <begin position="30"/>
        <end position="69"/>
    </location>
</feature>
<name>A0A9X3MTA3_9ACTN</name>
<gene>
    <name evidence="3" type="ORF">OM076_20270</name>
</gene>
<protein>
    <submittedName>
        <fullName evidence="3">Uncharacterized protein</fullName>
    </submittedName>
</protein>
<organism evidence="3 4">
    <name type="scientific">Solirubrobacter ginsenosidimutans</name>
    <dbReference type="NCBI Taxonomy" id="490573"/>
    <lineage>
        <taxon>Bacteria</taxon>
        <taxon>Bacillati</taxon>
        <taxon>Actinomycetota</taxon>
        <taxon>Thermoleophilia</taxon>
        <taxon>Solirubrobacterales</taxon>
        <taxon>Solirubrobacteraceae</taxon>
        <taxon>Solirubrobacter</taxon>
    </lineage>
</organism>
<comment type="caution">
    <text evidence="3">The sequence shown here is derived from an EMBL/GenBank/DDBJ whole genome shotgun (WGS) entry which is preliminary data.</text>
</comment>
<sequence length="89" mass="9570">MFAVDAMTTVALVLVLGCAFGVLLRVISRYQGPDDSQPDSDDGGGGSGRREPPRPRDGGGGEPPPWWPEFEREFADHVRGLEFASASDH</sequence>
<evidence type="ECO:0000256" key="2">
    <source>
        <dbReference type="SAM" id="Phobius"/>
    </source>
</evidence>